<dbReference type="Pfam" id="PF07412">
    <property type="entry name" value="Geminin"/>
    <property type="match status" value="1"/>
</dbReference>
<evidence type="ECO:0000313" key="2">
    <source>
        <dbReference type="EMBL" id="CAH0716056.1"/>
    </source>
</evidence>
<dbReference type="AlphaFoldDB" id="A0A8J9Y796"/>
<dbReference type="OrthoDB" id="10043826at2759"/>
<dbReference type="EMBL" id="OV170231">
    <property type="protein sequence ID" value="CAH0716056.1"/>
    <property type="molecule type" value="Genomic_DNA"/>
</dbReference>
<dbReference type="Proteomes" id="UP000838878">
    <property type="component" value="Chromosome 11"/>
</dbReference>
<evidence type="ECO:0000256" key="1">
    <source>
        <dbReference type="SAM" id="Coils"/>
    </source>
</evidence>
<evidence type="ECO:0000313" key="3">
    <source>
        <dbReference type="Proteomes" id="UP000838878"/>
    </source>
</evidence>
<keyword evidence="1" id="KW-0175">Coiled coil</keyword>
<evidence type="ECO:0008006" key="4">
    <source>
        <dbReference type="Google" id="ProtNLM"/>
    </source>
</evidence>
<organism evidence="2 3">
    <name type="scientific">Brenthis ino</name>
    <name type="common">lesser marbled fritillary</name>
    <dbReference type="NCBI Taxonomy" id="405034"/>
    <lineage>
        <taxon>Eukaryota</taxon>
        <taxon>Metazoa</taxon>
        <taxon>Ecdysozoa</taxon>
        <taxon>Arthropoda</taxon>
        <taxon>Hexapoda</taxon>
        <taxon>Insecta</taxon>
        <taxon>Pterygota</taxon>
        <taxon>Neoptera</taxon>
        <taxon>Endopterygota</taxon>
        <taxon>Lepidoptera</taxon>
        <taxon>Glossata</taxon>
        <taxon>Ditrysia</taxon>
        <taxon>Papilionoidea</taxon>
        <taxon>Nymphalidae</taxon>
        <taxon>Heliconiinae</taxon>
        <taxon>Argynnini</taxon>
        <taxon>Brenthis</taxon>
    </lineage>
</organism>
<reference evidence="2" key="1">
    <citation type="submission" date="2021-12" db="EMBL/GenBank/DDBJ databases">
        <authorList>
            <person name="Martin H S."/>
        </authorList>
    </citation>
    <scope>NUCLEOTIDE SEQUENCE</scope>
</reference>
<sequence length="147" mass="16865">MSTEDSLLNLNIIENTSEINANKEHGNRKKYLTDYFSTRNNEPEKVVVSKSVQVSLGVCMSDENFCSDLPSEKYWNLVAEKKRIELQDALDENERLHKLKESLVKQNTHYKQMLEEANSFIDVFKEVVQDTADDTGIDVDDVNDSSD</sequence>
<accession>A0A8J9Y796</accession>
<dbReference type="SUPFAM" id="SSF111469">
    <property type="entry name" value="Geminin coiled-coil domain"/>
    <property type="match status" value="1"/>
</dbReference>
<name>A0A8J9Y796_9NEOP</name>
<dbReference type="Gene3D" id="1.20.5.1180">
    <property type="entry name" value="Geminin coiled-coil domain"/>
    <property type="match status" value="1"/>
</dbReference>
<dbReference type="InterPro" id="IPR022786">
    <property type="entry name" value="Geminin/Multicilin"/>
</dbReference>
<protein>
    <recommendedName>
        <fullName evidence="4">Geminin</fullName>
    </recommendedName>
</protein>
<feature type="non-terminal residue" evidence="2">
    <location>
        <position position="147"/>
    </location>
</feature>
<feature type="coiled-coil region" evidence="1">
    <location>
        <begin position="79"/>
        <end position="106"/>
    </location>
</feature>
<dbReference type="GO" id="GO:0006275">
    <property type="term" value="P:regulation of DNA replication"/>
    <property type="evidence" value="ECO:0007669"/>
    <property type="project" value="InterPro"/>
</dbReference>
<proteinExistence type="predicted"/>
<keyword evidence="3" id="KW-1185">Reference proteome</keyword>
<gene>
    <name evidence="2" type="ORF">BINO364_LOCUS2894</name>
</gene>